<accession>A0A3M7P388</accession>
<dbReference type="EMBL" id="REGN01013845">
    <property type="protein sequence ID" value="RMZ93399.1"/>
    <property type="molecule type" value="Genomic_DNA"/>
</dbReference>
<reference evidence="1 2" key="1">
    <citation type="journal article" date="2018" name="Sci. Rep.">
        <title>Genomic signatures of local adaptation to the degree of environmental predictability in rotifers.</title>
        <authorList>
            <person name="Franch-Gras L."/>
            <person name="Hahn C."/>
            <person name="Garcia-Roger E.M."/>
            <person name="Carmona M.J."/>
            <person name="Serra M."/>
            <person name="Gomez A."/>
        </authorList>
    </citation>
    <scope>NUCLEOTIDE SEQUENCE [LARGE SCALE GENOMIC DNA]</scope>
    <source>
        <strain evidence="1">HYR1</strain>
    </source>
</reference>
<evidence type="ECO:0000313" key="2">
    <source>
        <dbReference type="Proteomes" id="UP000276133"/>
    </source>
</evidence>
<sequence length="281" mass="33329">MLVDITLWYVSKKLQKIIFCFSIFLAIISDSYSYASENYEPKPELDYFNFFKRRLKKYADFFRLEKVWSILKGFFYLVDSKNNSIQHINQLQDAKKASDFRSYLLNLNFDPVDIDTIFYQYNIYEMDTEKLDEFDPVEEESIVQRDTCNEIITKLDLTAKRIISLNSRKLTFCPAQTNFNFGTYEMDLQSIYSNKSFKLSGIDLISQRSFNLRAASSALPQAHSETNTVNDDVNNIDYDNVYTEFTTWKDYRKLKLELDNMDTYLNEIFNELLDSRDILMK</sequence>
<organism evidence="1 2">
    <name type="scientific">Brachionus plicatilis</name>
    <name type="common">Marine rotifer</name>
    <name type="synonym">Brachionus muelleri</name>
    <dbReference type="NCBI Taxonomy" id="10195"/>
    <lineage>
        <taxon>Eukaryota</taxon>
        <taxon>Metazoa</taxon>
        <taxon>Spiralia</taxon>
        <taxon>Gnathifera</taxon>
        <taxon>Rotifera</taxon>
        <taxon>Eurotatoria</taxon>
        <taxon>Monogononta</taxon>
        <taxon>Pseudotrocha</taxon>
        <taxon>Ploima</taxon>
        <taxon>Brachionidae</taxon>
        <taxon>Brachionus</taxon>
    </lineage>
</organism>
<protein>
    <submittedName>
        <fullName evidence="1">Uncharacterized protein</fullName>
    </submittedName>
</protein>
<proteinExistence type="predicted"/>
<gene>
    <name evidence="1" type="ORF">BpHYR1_027808</name>
</gene>
<keyword evidence="2" id="KW-1185">Reference proteome</keyword>
<evidence type="ECO:0000313" key="1">
    <source>
        <dbReference type="EMBL" id="RMZ93399.1"/>
    </source>
</evidence>
<name>A0A3M7P388_BRAPC</name>
<comment type="caution">
    <text evidence="1">The sequence shown here is derived from an EMBL/GenBank/DDBJ whole genome shotgun (WGS) entry which is preliminary data.</text>
</comment>
<dbReference type="Proteomes" id="UP000276133">
    <property type="component" value="Unassembled WGS sequence"/>
</dbReference>
<dbReference type="AlphaFoldDB" id="A0A3M7P388"/>